<accession>A0A2T3HQX5</accession>
<dbReference type="EMBL" id="PYLS01000001">
    <property type="protein sequence ID" value="PST84848.1"/>
    <property type="molecule type" value="Genomic_DNA"/>
</dbReference>
<organism evidence="1 2">
    <name type="scientific">Pedobacter yulinensis</name>
    <dbReference type="NCBI Taxonomy" id="2126353"/>
    <lineage>
        <taxon>Bacteria</taxon>
        <taxon>Pseudomonadati</taxon>
        <taxon>Bacteroidota</taxon>
        <taxon>Sphingobacteriia</taxon>
        <taxon>Sphingobacteriales</taxon>
        <taxon>Sphingobacteriaceae</taxon>
        <taxon>Pedobacter</taxon>
    </lineage>
</organism>
<name>A0A2T3HQX5_9SPHI</name>
<proteinExistence type="predicted"/>
<dbReference type="OrthoDB" id="6120799at2"/>
<evidence type="ECO:0000313" key="2">
    <source>
        <dbReference type="Proteomes" id="UP000240912"/>
    </source>
</evidence>
<protein>
    <submittedName>
        <fullName evidence="1">Thioredoxin family protein</fullName>
    </submittedName>
</protein>
<dbReference type="SUPFAM" id="SSF52833">
    <property type="entry name" value="Thioredoxin-like"/>
    <property type="match status" value="1"/>
</dbReference>
<keyword evidence="2" id="KW-1185">Reference proteome</keyword>
<dbReference type="InterPro" id="IPR036249">
    <property type="entry name" value="Thioredoxin-like_sf"/>
</dbReference>
<comment type="caution">
    <text evidence="1">The sequence shown here is derived from an EMBL/GenBank/DDBJ whole genome shotgun (WGS) entry which is preliminary data.</text>
</comment>
<reference evidence="1 2" key="1">
    <citation type="submission" date="2018-03" db="EMBL/GenBank/DDBJ databases">
        <authorList>
            <person name="Keele B.F."/>
        </authorList>
    </citation>
    <scope>NUCLEOTIDE SEQUENCE [LARGE SCALE GENOMIC DNA]</scope>
    <source>
        <strain evidence="1 2">YL28-9</strain>
    </source>
</reference>
<gene>
    <name evidence="1" type="ORF">C7T94_01605</name>
</gene>
<sequence>MLNYSNIFVSEGMTYPEYRLLIDQLLANGQTTGPDHSEGMLEYTKLNVQRMNRLDKTVTITDALAAAITALPSDVRLLVISEGWCGDAAQIVPVLNQAVRSAQLPMKLVLRDKNLELIDAHLTNGGRAIPVLLVIDADGRPLGKWGPRPAVLQQLLSEWKQENPDFTVVAEQLHGWYAKDRTLTTQQELTAFFDRITAEFNA</sequence>
<dbReference type="Gene3D" id="3.40.30.10">
    <property type="entry name" value="Glutaredoxin"/>
    <property type="match status" value="1"/>
</dbReference>
<dbReference type="Proteomes" id="UP000240912">
    <property type="component" value="Unassembled WGS sequence"/>
</dbReference>
<dbReference type="AlphaFoldDB" id="A0A2T3HQX5"/>
<dbReference type="Pfam" id="PF14595">
    <property type="entry name" value="Thioredoxin_9"/>
    <property type="match status" value="1"/>
</dbReference>
<dbReference type="RefSeq" id="WP_107213017.1">
    <property type="nucleotide sequence ID" value="NZ_KZ686268.1"/>
</dbReference>
<evidence type="ECO:0000313" key="1">
    <source>
        <dbReference type="EMBL" id="PST84848.1"/>
    </source>
</evidence>